<feature type="transmembrane region" description="Helical" evidence="7">
    <location>
        <begin position="33"/>
        <end position="60"/>
    </location>
</feature>
<feature type="transmembrane region" description="Helical" evidence="7">
    <location>
        <begin position="112"/>
        <end position="132"/>
    </location>
</feature>
<evidence type="ECO:0000256" key="2">
    <source>
        <dbReference type="ARBA" id="ARBA00022448"/>
    </source>
</evidence>
<protein>
    <submittedName>
        <fullName evidence="9">Sugar ABC transporter, permease</fullName>
    </submittedName>
</protein>
<name>D5E6B1_MYCCM</name>
<dbReference type="SUPFAM" id="SSF161098">
    <property type="entry name" value="MetI-like"/>
    <property type="match status" value="1"/>
</dbReference>
<feature type="transmembrane region" description="Helical" evidence="7">
    <location>
        <begin position="176"/>
        <end position="198"/>
    </location>
</feature>
<dbReference type="Gene3D" id="1.10.3720.10">
    <property type="entry name" value="MetI-like"/>
    <property type="match status" value="1"/>
</dbReference>
<sequence length="321" mass="35895">MFKQKLILQNWFGKKRLARNGQKVSQQVHETSLFSLGLSVLSKLTILCLFGLVILFPFYYMVATSLMSNDQIDLMNSGGGLQLVPDGLNWENFSQAFVEGYWKALGVTFSNVLISVVLKIVVTMSLGYAFSLQKWAGKKIIWRILLSLLVLPEVALLSGQYQMVVNLSLQQELHKVILAIALPFVASIFNAMMFRNAFEAIPGRIKEVALVDGATGMRYFLKIAAPMVTPTTLTIIILTSLASWNSYLWPALISGNKIDVMSTWLFTVGIRRSETGENMGLYQNIRMAGAIIVIVPMFIVYFIFRKKIMNAISRQGSTIKG</sequence>
<dbReference type="STRING" id="512564.MCRO_0703"/>
<feature type="transmembrane region" description="Helical" evidence="7">
    <location>
        <begin position="219"/>
        <end position="242"/>
    </location>
</feature>
<keyword evidence="5 7" id="KW-1133">Transmembrane helix</keyword>
<reference evidence="9 10" key="3">
    <citation type="journal article" date="2011" name="J. Bacteriol.">
        <title>Genome sequences of Mycoplasma alligatoris A21JP2T and Mycoplasma crocodyli MP145T.</title>
        <authorList>
            <person name="Brown D.R."/>
            <person name="Farmerie W.G."/>
            <person name="May M."/>
            <person name="Benders G.A."/>
            <person name="Durkin A.S."/>
            <person name="Hlavinka K."/>
            <person name="Hostetler J."/>
            <person name="Jackson J."/>
            <person name="Johnson J."/>
            <person name="Miller R.H."/>
            <person name="Paralanov V."/>
            <person name="Radune D."/>
            <person name="Szczypinski B."/>
            <person name="Glass J.I."/>
        </authorList>
    </citation>
    <scope>NUCLEOTIDE SEQUENCE [LARGE SCALE GENOMIC DNA]</scope>
    <source>
        <strain evidence="10">ATCC 51981 / MP145</strain>
    </source>
</reference>
<accession>D5E6B1</accession>
<reference key="2">
    <citation type="submission" date="2010-03" db="EMBL/GenBank/DDBJ databases">
        <authorList>
            <person name="Ma Z."/>
            <person name="Wang X."/>
            <person name="Liu H."/>
        </authorList>
    </citation>
    <scope>NUCLEOTIDE SEQUENCE</scope>
    <source>
        <strain>MP145</strain>
    </source>
</reference>
<dbReference type="CDD" id="cd06261">
    <property type="entry name" value="TM_PBP2"/>
    <property type="match status" value="1"/>
</dbReference>
<dbReference type="RefSeq" id="WP_013054575.1">
    <property type="nucleotide sequence ID" value="NC_014014.1"/>
</dbReference>
<evidence type="ECO:0000256" key="6">
    <source>
        <dbReference type="ARBA" id="ARBA00023136"/>
    </source>
</evidence>
<dbReference type="OrthoDB" id="9787837at2"/>
<dbReference type="Proteomes" id="UP000001845">
    <property type="component" value="Chromosome"/>
</dbReference>
<keyword evidence="4 7" id="KW-0812">Transmembrane</keyword>
<evidence type="ECO:0000256" key="5">
    <source>
        <dbReference type="ARBA" id="ARBA00022989"/>
    </source>
</evidence>
<dbReference type="PANTHER" id="PTHR43744:SF12">
    <property type="entry name" value="ABC TRANSPORTER PERMEASE PROTEIN MG189-RELATED"/>
    <property type="match status" value="1"/>
</dbReference>
<evidence type="ECO:0000313" key="10">
    <source>
        <dbReference type="Proteomes" id="UP000001845"/>
    </source>
</evidence>
<dbReference type="PANTHER" id="PTHR43744">
    <property type="entry name" value="ABC TRANSPORTER PERMEASE PROTEIN MG189-RELATED-RELATED"/>
    <property type="match status" value="1"/>
</dbReference>
<dbReference type="GO" id="GO:0005886">
    <property type="term" value="C:plasma membrane"/>
    <property type="evidence" value="ECO:0007669"/>
    <property type="project" value="UniProtKB-SubCell"/>
</dbReference>
<evidence type="ECO:0000256" key="3">
    <source>
        <dbReference type="ARBA" id="ARBA00022475"/>
    </source>
</evidence>
<dbReference type="GO" id="GO:0055085">
    <property type="term" value="P:transmembrane transport"/>
    <property type="evidence" value="ECO:0007669"/>
    <property type="project" value="InterPro"/>
</dbReference>
<keyword evidence="6 7" id="KW-0472">Membrane</keyword>
<proteinExistence type="inferred from homology"/>
<dbReference type="InterPro" id="IPR035906">
    <property type="entry name" value="MetI-like_sf"/>
</dbReference>
<dbReference type="AlphaFoldDB" id="D5E6B1"/>
<comment type="subcellular location">
    <subcellularLocation>
        <location evidence="1 7">Cell membrane</location>
        <topology evidence="1 7">Multi-pass membrane protein</topology>
    </subcellularLocation>
</comment>
<organism evidence="9 10">
    <name type="scientific">Mycoplasma crocodyli (strain ATCC 51981 / MP145)</name>
    <dbReference type="NCBI Taxonomy" id="512564"/>
    <lineage>
        <taxon>Bacteria</taxon>
        <taxon>Bacillati</taxon>
        <taxon>Mycoplasmatota</taxon>
        <taxon>Mollicutes</taxon>
        <taxon>Mycoplasmataceae</taxon>
        <taxon>Mycoplasma</taxon>
    </lineage>
</organism>
<evidence type="ECO:0000313" key="9">
    <source>
        <dbReference type="EMBL" id="ADE19799.1"/>
    </source>
</evidence>
<evidence type="ECO:0000259" key="8">
    <source>
        <dbReference type="PROSITE" id="PS50928"/>
    </source>
</evidence>
<keyword evidence="2 7" id="KW-0813">Transport</keyword>
<dbReference type="InterPro" id="IPR000515">
    <property type="entry name" value="MetI-like"/>
</dbReference>
<evidence type="ECO:0000256" key="4">
    <source>
        <dbReference type="ARBA" id="ARBA00022692"/>
    </source>
</evidence>
<dbReference type="HOGENOM" id="CLU_016047_1_1_14"/>
<keyword evidence="3" id="KW-1003">Cell membrane</keyword>
<feature type="transmembrane region" description="Helical" evidence="7">
    <location>
        <begin position="285"/>
        <end position="304"/>
    </location>
</feature>
<keyword evidence="10" id="KW-1185">Reference proteome</keyword>
<feature type="transmembrane region" description="Helical" evidence="7">
    <location>
        <begin position="144"/>
        <end position="164"/>
    </location>
</feature>
<comment type="similarity">
    <text evidence="7">Belongs to the binding-protein-dependent transport system permease family.</text>
</comment>
<gene>
    <name evidence="9" type="ordered locus">MCRO_0703</name>
</gene>
<dbReference type="Pfam" id="PF00528">
    <property type="entry name" value="BPD_transp_1"/>
    <property type="match status" value="1"/>
</dbReference>
<dbReference type="KEGG" id="mcd:MCRO_0703"/>
<dbReference type="eggNOG" id="COG0395">
    <property type="taxonomic scope" value="Bacteria"/>
</dbReference>
<evidence type="ECO:0000256" key="7">
    <source>
        <dbReference type="RuleBase" id="RU363032"/>
    </source>
</evidence>
<dbReference type="EMBL" id="CP001991">
    <property type="protein sequence ID" value="ADE19799.1"/>
    <property type="molecule type" value="Genomic_DNA"/>
</dbReference>
<dbReference type="PROSITE" id="PS50928">
    <property type="entry name" value="ABC_TM1"/>
    <property type="match status" value="1"/>
</dbReference>
<feature type="domain" description="ABC transmembrane type-1" evidence="8">
    <location>
        <begin position="105"/>
        <end position="304"/>
    </location>
</feature>
<evidence type="ECO:0000256" key="1">
    <source>
        <dbReference type="ARBA" id="ARBA00004651"/>
    </source>
</evidence>
<reference evidence="10" key="1">
    <citation type="submission" date="2010-03" db="EMBL/GenBank/DDBJ databases">
        <title>The complete genome of Mycoplasma crocodyli MP145.</title>
        <authorList>
            <person name="Glass J.I."/>
            <person name="Durkin A.S."/>
            <person name="Hostetler J."/>
            <person name="Jackson J."/>
            <person name="Johnson J."/>
            <person name="May M.A."/>
            <person name="Paralanov V."/>
            <person name="Radune D."/>
            <person name="Szczypinski B."/>
            <person name="Brown D.R."/>
        </authorList>
    </citation>
    <scope>NUCLEOTIDE SEQUENCE [LARGE SCALE GENOMIC DNA]</scope>
    <source>
        <strain evidence="10">ATCC 51981 / MP145</strain>
    </source>
</reference>